<dbReference type="GO" id="GO:0051446">
    <property type="term" value="P:positive regulation of meiotic cell cycle"/>
    <property type="evidence" value="ECO:0007669"/>
    <property type="project" value="UniProtKB-ARBA"/>
</dbReference>
<comment type="catalytic activity">
    <reaction evidence="14">
        <text>L-seryl-[protein] + ATP = O-phospho-L-seryl-[protein] + ADP + H(+)</text>
        <dbReference type="Rhea" id="RHEA:17989"/>
        <dbReference type="Rhea" id="RHEA-COMP:9863"/>
        <dbReference type="Rhea" id="RHEA-COMP:11604"/>
        <dbReference type="ChEBI" id="CHEBI:15378"/>
        <dbReference type="ChEBI" id="CHEBI:29999"/>
        <dbReference type="ChEBI" id="CHEBI:30616"/>
        <dbReference type="ChEBI" id="CHEBI:83421"/>
        <dbReference type="ChEBI" id="CHEBI:456216"/>
        <dbReference type="EC" id="2.7.11.22"/>
    </reaction>
</comment>
<evidence type="ECO:0000256" key="4">
    <source>
        <dbReference type="ARBA" id="ARBA00022553"/>
    </source>
</evidence>
<gene>
    <name evidence="19" type="ORF">V9T40_000023</name>
</gene>
<comment type="caution">
    <text evidence="19">The sequence shown here is derived from an EMBL/GenBank/DDBJ whole genome shotgun (WGS) entry which is preliminary data.</text>
</comment>
<evidence type="ECO:0000256" key="2">
    <source>
        <dbReference type="ARBA" id="ARBA00006485"/>
    </source>
</evidence>
<dbReference type="PANTHER" id="PTHR24056">
    <property type="entry name" value="CELL DIVISION PROTEIN KINASE"/>
    <property type="match status" value="1"/>
</dbReference>
<dbReference type="InterPro" id="IPR000719">
    <property type="entry name" value="Prot_kinase_dom"/>
</dbReference>
<keyword evidence="10 16" id="KW-0067">ATP-binding</keyword>
<evidence type="ECO:0000256" key="17">
    <source>
        <dbReference type="RuleBase" id="RU000304"/>
    </source>
</evidence>
<comment type="catalytic activity">
    <reaction evidence="13">
        <text>L-threonyl-[protein] + ATP = O-phospho-L-threonyl-[protein] + ADP + H(+)</text>
        <dbReference type="Rhea" id="RHEA:46608"/>
        <dbReference type="Rhea" id="RHEA-COMP:11060"/>
        <dbReference type="Rhea" id="RHEA-COMP:11605"/>
        <dbReference type="ChEBI" id="CHEBI:15378"/>
        <dbReference type="ChEBI" id="CHEBI:30013"/>
        <dbReference type="ChEBI" id="CHEBI:30616"/>
        <dbReference type="ChEBI" id="CHEBI:61977"/>
        <dbReference type="ChEBI" id="CHEBI:456216"/>
        <dbReference type="EC" id="2.7.11.22"/>
    </reaction>
</comment>
<dbReference type="AlphaFoldDB" id="A0AAN9Y2Z9"/>
<keyword evidence="7 16" id="KW-0547">Nucleotide-binding</keyword>
<keyword evidence="9" id="KW-0418">Kinase</keyword>
<dbReference type="InterPro" id="IPR050108">
    <property type="entry name" value="CDK"/>
</dbReference>
<evidence type="ECO:0000256" key="7">
    <source>
        <dbReference type="ARBA" id="ARBA00022741"/>
    </source>
</evidence>
<evidence type="ECO:0000256" key="16">
    <source>
        <dbReference type="PROSITE-ProRule" id="PRU10141"/>
    </source>
</evidence>
<evidence type="ECO:0000256" key="3">
    <source>
        <dbReference type="ARBA" id="ARBA00022527"/>
    </source>
</evidence>
<evidence type="ECO:0000256" key="5">
    <source>
        <dbReference type="ARBA" id="ARBA00022618"/>
    </source>
</evidence>
<keyword evidence="12" id="KW-0131">Cell cycle</keyword>
<dbReference type="InterPro" id="IPR008271">
    <property type="entry name" value="Ser/Thr_kinase_AS"/>
</dbReference>
<name>A0AAN9Y2Z9_9HEMI</name>
<dbReference type="GO" id="GO:0005524">
    <property type="term" value="F:ATP binding"/>
    <property type="evidence" value="ECO:0007669"/>
    <property type="project" value="UniProtKB-UniRule"/>
</dbReference>
<evidence type="ECO:0000256" key="11">
    <source>
        <dbReference type="ARBA" id="ARBA00023242"/>
    </source>
</evidence>
<dbReference type="InterPro" id="IPR011009">
    <property type="entry name" value="Kinase-like_dom_sf"/>
</dbReference>
<keyword evidence="6" id="KW-0808">Transferase</keyword>
<keyword evidence="3 17" id="KW-0723">Serine/threonine-protein kinase</keyword>
<evidence type="ECO:0000256" key="13">
    <source>
        <dbReference type="ARBA" id="ARBA00047811"/>
    </source>
</evidence>
<evidence type="ECO:0000313" key="20">
    <source>
        <dbReference type="Proteomes" id="UP001367676"/>
    </source>
</evidence>
<proteinExistence type="inferred from homology"/>
<keyword evidence="20" id="KW-1185">Reference proteome</keyword>
<evidence type="ECO:0000256" key="14">
    <source>
        <dbReference type="ARBA" id="ARBA00048367"/>
    </source>
</evidence>
<dbReference type="FunFam" id="3.30.200.20:FF:000215">
    <property type="entry name" value="Cyclin-dependent kinase 2 (CDK2L)"/>
    <property type="match status" value="1"/>
</dbReference>
<evidence type="ECO:0000256" key="12">
    <source>
        <dbReference type="ARBA" id="ARBA00023306"/>
    </source>
</evidence>
<dbReference type="GO" id="GO:0004693">
    <property type="term" value="F:cyclin-dependent protein serine/threonine kinase activity"/>
    <property type="evidence" value="ECO:0007669"/>
    <property type="project" value="UniProtKB-EC"/>
</dbReference>
<evidence type="ECO:0000256" key="6">
    <source>
        <dbReference type="ARBA" id="ARBA00022679"/>
    </source>
</evidence>
<dbReference type="GO" id="GO:0051301">
    <property type="term" value="P:cell division"/>
    <property type="evidence" value="ECO:0007669"/>
    <property type="project" value="UniProtKB-KW"/>
</dbReference>
<dbReference type="SMART" id="SM00220">
    <property type="entry name" value="S_TKc"/>
    <property type="match status" value="1"/>
</dbReference>
<dbReference type="EMBL" id="JBBCAQ010000028">
    <property type="protein sequence ID" value="KAK7585844.1"/>
    <property type="molecule type" value="Genomic_DNA"/>
</dbReference>
<keyword evidence="11" id="KW-0539">Nucleus</keyword>
<accession>A0AAN9Y2Z9</accession>
<dbReference type="Proteomes" id="UP001367676">
    <property type="component" value="Unassembled WGS sequence"/>
</dbReference>
<feature type="domain" description="Protein kinase" evidence="18">
    <location>
        <begin position="4"/>
        <end position="288"/>
    </location>
</feature>
<evidence type="ECO:0000313" key="19">
    <source>
        <dbReference type="EMBL" id="KAK7585844.1"/>
    </source>
</evidence>
<evidence type="ECO:0000256" key="9">
    <source>
        <dbReference type="ARBA" id="ARBA00022777"/>
    </source>
</evidence>
<dbReference type="FunFam" id="1.10.510.10:FF:000706">
    <property type="entry name" value="Cyclin-dependent kinase 1"/>
    <property type="match status" value="1"/>
</dbReference>
<dbReference type="Gene3D" id="3.30.200.20">
    <property type="entry name" value="Phosphorylase Kinase, domain 1"/>
    <property type="match status" value="1"/>
</dbReference>
<keyword evidence="5" id="KW-0132">Cell division</keyword>
<dbReference type="PROSITE" id="PS00107">
    <property type="entry name" value="PROTEIN_KINASE_ATP"/>
    <property type="match status" value="1"/>
</dbReference>
<dbReference type="GO" id="GO:0090068">
    <property type="term" value="P:positive regulation of cell cycle process"/>
    <property type="evidence" value="ECO:0007669"/>
    <property type="project" value="UniProtKB-ARBA"/>
</dbReference>
<dbReference type="PROSITE" id="PS00108">
    <property type="entry name" value="PROTEIN_KINASE_ST"/>
    <property type="match status" value="1"/>
</dbReference>
<dbReference type="GO" id="GO:0007095">
    <property type="term" value="P:mitotic G2 DNA damage checkpoint signaling"/>
    <property type="evidence" value="ECO:0007669"/>
    <property type="project" value="TreeGrafter"/>
</dbReference>
<protein>
    <recommendedName>
        <fullName evidence="18">Protein kinase domain-containing protein</fullName>
    </recommendedName>
</protein>
<dbReference type="SUPFAM" id="SSF56112">
    <property type="entry name" value="Protein kinase-like (PK-like)"/>
    <property type="match status" value="1"/>
</dbReference>
<reference evidence="19 20" key="1">
    <citation type="submission" date="2024-03" db="EMBL/GenBank/DDBJ databases">
        <title>Adaptation during the transition from Ophiocordyceps entomopathogen to insect associate is accompanied by gene loss and intensified selection.</title>
        <authorList>
            <person name="Ward C.M."/>
            <person name="Onetto C.A."/>
            <person name="Borneman A.R."/>
        </authorList>
    </citation>
    <scope>NUCLEOTIDE SEQUENCE [LARGE SCALE GENOMIC DNA]</scope>
    <source>
        <strain evidence="19">AWRI1</strain>
        <tissue evidence="19">Single Adult Female</tissue>
    </source>
</reference>
<comment type="similarity">
    <text evidence="2">Belongs to the protein kinase superfamily. CMGC Ser/Thr protein kinase family. CDC2/CDKX subfamily.</text>
</comment>
<evidence type="ECO:0000256" key="15">
    <source>
        <dbReference type="ARBA" id="ARBA00049280"/>
    </source>
</evidence>
<keyword evidence="8" id="KW-0498">Mitosis</keyword>
<evidence type="ECO:0000259" key="18">
    <source>
        <dbReference type="PROSITE" id="PS50011"/>
    </source>
</evidence>
<dbReference type="GO" id="GO:0008353">
    <property type="term" value="F:RNA polymerase II CTD heptapeptide repeat kinase activity"/>
    <property type="evidence" value="ECO:0007669"/>
    <property type="project" value="UniProtKB-EC"/>
</dbReference>
<dbReference type="GO" id="GO:0005634">
    <property type="term" value="C:nucleus"/>
    <property type="evidence" value="ECO:0007669"/>
    <property type="project" value="UniProtKB-SubCell"/>
</dbReference>
<organism evidence="19 20">
    <name type="scientific">Parthenolecanium corni</name>
    <dbReference type="NCBI Taxonomy" id="536013"/>
    <lineage>
        <taxon>Eukaryota</taxon>
        <taxon>Metazoa</taxon>
        <taxon>Ecdysozoa</taxon>
        <taxon>Arthropoda</taxon>
        <taxon>Hexapoda</taxon>
        <taxon>Insecta</taxon>
        <taxon>Pterygota</taxon>
        <taxon>Neoptera</taxon>
        <taxon>Paraneoptera</taxon>
        <taxon>Hemiptera</taxon>
        <taxon>Sternorrhyncha</taxon>
        <taxon>Coccoidea</taxon>
        <taxon>Coccidae</taxon>
        <taxon>Parthenolecanium</taxon>
    </lineage>
</organism>
<dbReference type="PROSITE" id="PS50011">
    <property type="entry name" value="PROTEIN_KINASE_DOM"/>
    <property type="match status" value="1"/>
</dbReference>
<keyword evidence="4" id="KW-0597">Phosphoprotein</keyword>
<feature type="binding site" evidence="16">
    <location>
        <position position="34"/>
    </location>
    <ligand>
        <name>ATP</name>
        <dbReference type="ChEBI" id="CHEBI:30616"/>
    </ligand>
</feature>
<dbReference type="PANTHER" id="PTHR24056:SF334">
    <property type="entry name" value="CYCLIN-DEPENDENT KINASE 1"/>
    <property type="match status" value="1"/>
</dbReference>
<dbReference type="Pfam" id="PF00069">
    <property type="entry name" value="Pkinase"/>
    <property type="match status" value="1"/>
</dbReference>
<dbReference type="Gene3D" id="1.10.510.10">
    <property type="entry name" value="Transferase(Phosphotransferase) domain 1"/>
    <property type="match status" value="1"/>
</dbReference>
<comment type="catalytic activity">
    <reaction evidence="15">
        <text>[DNA-directed RNA polymerase] + ATP = phospho-[DNA-directed RNA polymerase] + ADP + H(+)</text>
        <dbReference type="Rhea" id="RHEA:10216"/>
        <dbReference type="Rhea" id="RHEA-COMP:11321"/>
        <dbReference type="Rhea" id="RHEA-COMP:11322"/>
        <dbReference type="ChEBI" id="CHEBI:15378"/>
        <dbReference type="ChEBI" id="CHEBI:30616"/>
        <dbReference type="ChEBI" id="CHEBI:43176"/>
        <dbReference type="ChEBI" id="CHEBI:68546"/>
        <dbReference type="ChEBI" id="CHEBI:456216"/>
        <dbReference type="EC" id="2.7.11.23"/>
    </reaction>
</comment>
<evidence type="ECO:0000256" key="10">
    <source>
        <dbReference type="ARBA" id="ARBA00022840"/>
    </source>
</evidence>
<comment type="subcellular location">
    <subcellularLocation>
        <location evidence="1">Nucleus</location>
    </subcellularLocation>
</comment>
<dbReference type="GO" id="GO:0000086">
    <property type="term" value="P:G2/M transition of mitotic cell cycle"/>
    <property type="evidence" value="ECO:0007669"/>
    <property type="project" value="TreeGrafter"/>
</dbReference>
<evidence type="ECO:0000256" key="1">
    <source>
        <dbReference type="ARBA" id="ARBA00004123"/>
    </source>
</evidence>
<evidence type="ECO:0000256" key="8">
    <source>
        <dbReference type="ARBA" id="ARBA00022776"/>
    </source>
</evidence>
<sequence>MDDYEKLEKIGEGTYGVVFKGRNKKTGKLVAIKKIRMEVQDEGIPSTAIREVSLLKELVHPNIVGLQEVLMLESKLYLIFEFVPMDLKRYMDSLGDGKHLNSSMVKSLTYQLVVAILFCHRRRVLHRDLKPQNLLVNPKTGVLKVGDFGLGRALGVPVRIFTHEVVTLWYRAPEVLLGSQRYSCPVDVWSIGCIFAELANHEPLFKGDSEIDQLFRIFRVLSTPTPSTWAGIKDLPDYTPMFPKWQRNILREHVKNLDEDGFDLLQKMLIYDPAARISAKDAINHEYFKDVNVSELPARPYSP</sequence>
<dbReference type="InterPro" id="IPR017441">
    <property type="entry name" value="Protein_kinase_ATP_BS"/>
</dbReference>